<evidence type="ECO:0000256" key="1">
    <source>
        <dbReference type="SAM" id="Phobius"/>
    </source>
</evidence>
<keyword evidence="1" id="KW-1133">Transmembrane helix</keyword>
<keyword evidence="1" id="KW-0812">Transmembrane</keyword>
<accession>A0A1T5CP52</accession>
<keyword evidence="3" id="KW-1185">Reference proteome</keyword>
<evidence type="ECO:0000313" key="3">
    <source>
        <dbReference type="Proteomes" id="UP000190339"/>
    </source>
</evidence>
<name>A0A1T5CP52_9FLAO</name>
<dbReference type="Proteomes" id="UP000190339">
    <property type="component" value="Unassembled WGS sequence"/>
</dbReference>
<evidence type="ECO:0000313" key="2">
    <source>
        <dbReference type="EMBL" id="SKB61093.1"/>
    </source>
</evidence>
<dbReference type="RefSeq" id="WP_079512801.1">
    <property type="nucleotide sequence ID" value="NZ_FUYL01000007.1"/>
</dbReference>
<sequence length="61" mass="6583">MNNSQTGALGLFFMVVAIIILGINAIFGDLSKNGFFGFMMLIFLVGLVLFWSSGGFSSNKK</sequence>
<organism evidence="2 3">
    <name type="scientific">Maribacter arcticus</name>
    <dbReference type="NCBI Taxonomy" id="561365"/>
    <lineage>
        <taxon>Bacteria</taxon>
        <taxon>Pseudomonadati</taxon>
        <taxon>Bacteroidota</taxon>
        <taxon>Flavobacteriia</taxon>
        <taxon>Flavobacteriales</taxon>
        <taxon>Flavobacteriaceae</taxon>
        <taxon>Maribacter</taxon>
    </lineage>
</organism>
<dbReference type="STRING" id="561365.SAMN05660866_02347"/>
<dbReference type="AlphaFoldDB" id="A0A1T5CP52"/>
<feature type="transmembrane region" description="Helical" evidence="1">
    <location>
        <begin position="7"/>
        <end position="27"/>
    </location>
</feature>
<feature type="transmembrane region" description="Helical" evidence="1">
    <location>
        <begin position="33"/>
        <end position="51"/>
    </location>
</feature>
<protein>
    <submittedName>
        <fullName evidence="2">Uncharacterized protein</fullName>
    </submittedName>
</protein>
<gene>
    <name evidence="2" type="ORF">SAMN05660866_02347</name>
</gene>
<dbReference type="EMBL" id="FUYL01000007">
    <property type="protein sequence ID" value="SKB61093.1"/>
    <property type="molecule type" value="Genomic_DNA"/>
</dbReference>
<reference evidence="3" key="1">
    <citation type="submission" date="2017-02" db="EMBL/GenBank/DDBJ databases">
        <authorList>
            <person name="Varghese N."/>
            <person name="Submissions S."/>
        </authorList>
    </citation>
    <scope>NUCLEOTIDE SEQUENCE [LARGE SCALE GENOMIC DNA]</scope>
    <source>
        <strain evidence="3">DSM 23546</strain>
    </source>
</reference>
<proteinExistence type="predicted"/>
<keyword evidence="1" id="KW-0472">Membrane</keyword>